<dbReference type="SUPFAM" id="SSF53850">
    <property type="entry name" value="Periplasmic binding protein-like II"/>
    <property type="match status" value="1"/>
</dbReference>
<evidence type="ECO:0000256" key="1">
    <source>
        <dbReference type="ARBA" id="ARBA00009437"/>
    </source>
</evidence>
<keyword evidence="7" id="KW-1185">Reference proteome</keyword>
<dbReference type="GO" id="GO:0003700">
    <property type="term" value="F:DNA-binding transcription factor activity"/>
    <property type="evidence" value="ECO:0007669"/>
    <property type="project" value="InterPro"/>
</dbReference>
<evidence type="ECO:0000256" key="4">
    <source>
        <dbReference type="ARBA" id="ARBA00023163"/>
    </source>
</evidence>
<dbReference type="AlphaFoldDB" id="A0A4Y4DNU8"/>
<gene>
    <name evidence="6" type="ORF">AUR04nite_05500</name>
</gene>
<dbReference type="Pfam" id="PF00126">
    <property type="entry name" value="HTH_1"/>
    <property type="match status" value="1"/>
</dbReference>
<keyword evidence="3" id="KW-0238">DNA-binding</keyword>
<dbReference type="InterPro" id="IPR036388">
    <property type="entry name" value="WH-like_DNA-bd_sf"/>
</dbReference>
<evidence type="ECO:0000313" key="7">
    <source>
        <dbReference type="Proteomes" id="UP000316612"/>
    </source>
</evidence>
<evidence type="ECO:0000256" key="3">
    <source>
        <dbReference type="ARBA" id="ARBA00023125"/>
    </source>
</evidence>
<dbReference type="EMBL" id="BJNY01000002">
    <property type="protein sequence ID" value="GED05018.1"/>
    <property type="molecule type" value="Genomic_DNA"/>
</dbReference>
<keyword evidence="2" id="KW-0805">Transcription regulation</keyword>
<dbReference type="PANTHER" id="PTHR30419:SF31">
    <property type="entry name" value="BLR3139 PROTEIN"/>
    <property type="match status" value="1"/>
</dbReference>
<dbReference type="PROSITE" id="PS50931">
    <property type="entry name" value="HTH_LYSR"/>
    <property type="match status" value="1"/>
</dbReference>
<reference evidence="6 7" key="1">
    <citation type="submission" date="2019-06" db="EMBL/GenBank/DDBJ databases">
        <title>Whole genome shotgun sequence of Glutamicibacter uratoxydans NBRC 15515.</title>
        <authorList>
            <person name="Hosoyama A."/>
            <person name="Uohara A."/>
            <person name="Ohji S."/>
            <person name="Ichikawa N."/>
        </authorList>
    </citation>
    <scope>NUCLEOTIDE SEQUENCE [LARGE SCALE GENOMIC DNA]</scope>
    <source>
        <strain evidence="6 7">NBRC 15515</strain>
    </source>
</reference>
<name>A0A4Y4DNU8_GLUUR</name>
<dbReference type="InterPro" id="IPR050950">
    <property type="entry name" value="HTH-type_LysR_regulators"/>
</dbReference>
<dbReference type="Gene3D" id="1.10.10.10">
    <property type="entry name" value="Winged helix-like DNA-binding domain superfamily/Winged helix DNA-binding domain"/>
    <property type="match status" value="1"/>
</dbReference>
<comment type="similarity">
    <text evidence="1">Belongs to the LysR transcriptional regulatory family.</text>
</comment>
<dbReference type="PRINTS" id="PR00039">
    <property type="entry name" value="HTHLYSR"/>
</dbReference>
<protein>
    <submittedName>
        <fullName evidence="6">Transcriptional regulator, LysR family protein</fullName>
    </submittedName>
</protein>
<comment type="caution">
    <text evidence="6">The sequence shown here is derived from an EMBL/GenBank/DDBJ whole genome shotgun (WGS) entry which is preliminary data.</text>
</comment>
<organism evidence="6 7">
    <name type="scientific">Glutamicibacter uratoxydans</name>
    <name type="common">Arthrobacter uratoxydans</name>
    <dbReference type="NCBI Taxonomy" id="43667"/>
    <lineage>
        <taxon>Bacteria</taxon>
        <taxon>Bacillati</taxon>
        <taxon>Actinomycetota</taxon>
        <taxon>Actinomycetes</taxon>
        <taxon>Micrococcales</taxon>
        <taxon>Micrococcaceae</taxon>
        <taxon>Glutamicibacter</taxon>
    </lineage>
</organism>
<dbReference type="GO" id="GO:0003677">
    <property type="term" value="F:DNA binding"/>
    <property type="evidence" value="ECO:0007669"/>
    <property type="project" value="UniProtKB-KW"/>
</dbReference>
<sequence>MILRQLEYLVALANERHFARAADECMVSQPALSEGIRKLEKELGTPLVRRGHAFQGLTVEGEAVLKWARKLLKDQESLKQEIAALQGGLTGTLRVGTVPAASSTIATLTDKFARTHPEVNVNVQASLRSVDIIRQIRNYELDAGLIYAEPQDLAGLVVYRLYAEQHVLLTAPGMLQEDVPASWDTALALPLCLLDSSLRGRKVLDQKLQEAGLRVSPRIECDSIVTLLAHVSTGNWASIVPRQWLPPLGELPGIVLTQLDDPEVTSQISLVMEDSKPLTLMSQALTKIILETFPRSEISLSRHDKH</sequence>
<dbReference type="OrthoDB" id="3636008at2"/>
<feature type="domain" description="HTH lysR-type" evidence="5">
    <location>
        <begin position="1"/>
        <end position="58"/>
    </location>
</feature>
<dbReference type="PANTHER" id="PTHR30419">
    <property type="entry name" value="HTH-TYPE TRANSCRIPTIONAL REGULATOR YBHD"/>
    <property type="match status" value="1"/>
</dbReference>
<evidence type="ECO:0000259" key="5">
    <source>
        <dbReference type="PROSITE" id="PS50931"/>
    </source>
</evidence>
<dbReference type="Pfam" id="PF03466">
    <property type="entry name" value="LysR_substrate"/>
    <property type="match status" value="1"/>
</dbReference>
<dbReference type="SUPFAM" id="SSF46785">
    <property type="entry name" value="Winged helix' DNA-binding domain"/>
    <property type="match status" value="1"/>
</dbReference>
<dbReference type="RefSeq" id="WP_141361679.1">
    <property type="nucleotide sequence ID" value="NZ_BAAAJL010000003.1"/>
</dbReference>
<dbReference type="GO" id="GO:0005829">
    <property type="term" value="C:cytosol"/>
    <property type="evidence" value="ECO:0007669"/>
    <property type="project" value="TreeGrafter"/>
</dbReference>
<accession>A0A4Y4DNU8</accession>
<dbReference type="FunFam" id="1.10.10.10:FF:000001">
    <property type="entry name" value="LysR family transcriptional regulator"/>
    <property type="match status" value="1"/>
</dbReference>
<dbReference type="Gene3D" id="3.40.190.290">
    <property type="match status" value="1"/>
</dbReference>
<dbReference type="Proteomes" id="UP000316612">
    <property type="component" value="Unassembled WGS sequence"/>
</dbReference>
<evidence type="ECO:0000313" key="6">
    <source>
        <dbReference type="EMBL" id="GED05018.1"/>
    </source>
</evidence>
<dbReference type="InterPro" id="IPR005119">
    <property type="entry name" value="LysR_subst-bd"/>
</dbReference>
<keyword evidence="4" id="KW-0804">Transcription</keyword>
<dbReference type="CDD" id="cd05466">
    <property type="entry name" value="PBP2_LTTR_substrate"/>
    <property type="match status" value="1"/>
</dbReference>
<proteinExistence type="inferred from homology"/>
<dbReference type="InterPro" id="IPR000847">
    <property type="entry name" value="LysR_HTH_N"/>
</dbReference>
<evidence type="ECO:0000256" key="2">
    <source>
        <dbReference type="ARBA" id="ARBA00023015"/>
    </source>
</evidence>
<dbReference type="InterPro" id="IPR036390">
    <property type="entry name" value="WH_DNA-bd_sf"/>
</dbReference>